<accession>A0A7J6CJQ5</accession>
<reference evidence="1 2" key="1">
    <citation type="submission" date="2020-04" db="EMBL/GenBank/DDBJ databases">
        <title>Chromosome-level genome assembly of a cyprinid fish Onychostoma macrolepis by integration of Nanopore Sequencing, Bionano and Hi-C technology.</title>
        <authorList>
            <person name="Wang D."/>
        </authorList>
    </citation>
    <scope>NUCLEOTIDE SEQUENCE [LARGE SCALE GENOMIC DNA]</scope>
    <source>
        <strain evidence="1">SWU-2019</strain>
        <tissue evidence="1">Muscle</tissue>
    </source>
</reference>
<evidence type="ECO:0000313" key="1">
    <source>
        <dbReference type="EMBL" id="KAF4106753.1"/>
    </source>
</evidence>
<evidence type="ECO:0000313" key="2">
    <source>
        <dbReference type="Proteomes" id="UP000579812"/>
    </source>
</evidence>
<gene>
    <name evidence="1" type="ORF">G5714_012743</name>
</gene>
<organism evidence="1 2">
    <name type="scientific">Onychostoma macrolepis</name>
    <dbReference type="NCBI Taxonomy" id="369639"/>
    <lineage>
        <taxon>Eukaryota</taxon>
        <taxon>Metazoa</taxon>
        <taxon>Chordata</taxon>
        <taxon>Craniata</taxon>
        <taxon>Vertebrata</taxon>
        <taxon>Euteleostomi</taxon>
        <taxon>Actinopterygii</taxon>
        <taxon>Neopterygii</taxon>
        <taxon>Teleostei</taxon>
        <taxon>Ostariophysi</taxon>
        <taxon>Cypriniformes</taxon>
        <taxon>Cyprinidae</taxon>
        <taxon>Acrossocheilinae</taxon>
        <taxon>Onychostoma</taxon>
    </lineage>
</organism>
<proteinExistence type="predicted"/>
<dbReference type="Proteomes" id="UP000579812">
    <property type="component" value="Unassembled WGS sequence"/>
</dbReference>
<keyword evidence="2" id="KW-1185">Reference proteome</keyword>
<dbReference type="AlphaFoldDB" id="A0A7J6CJQ5"/>
<protein>
    <submittedName>
        <fullName evidence="1">Uncharacterized protein</fullName>
    </submittedName>
</protein>
<dbReference type="EMBL" id="JAAMOB010000012">
    <property type="protein sequence ID" value="KAF4106753.1"/>
    <property type="molecule type" value="Genomic_DNA"/>
</dbReference>
<name>A0A7J6CJQ5_9TELE</name>
<comment type="caution">
    <text evidence="1">The sequence shown here is derived from an EMBL/GenBank/DDBJ whole genome shotgun (WGS) entry which is preliminary data.</text>
</comment>
<sequence>MMSLGEDVKELLIRSKRYEDVPEITSILESLDKDCCYNPMNLRQGAQSCSWGGKILTKSIKEGEKG</sequence>